<evidence type="ECO:0000256" key="5">
    <source>
        <dbReference type="RuleBase" id="RU004404"/>
    </source>
</evidence>
<name>A0A1I3MPR1_9FLAO</name>
<dbReference type="RefSeq" id="WP_090677984.1">
    <property type="nucleotide sequence ID" value="NZ_FORU01000002.1"/>
</dbReference>
<evidence type="ECO:0000313" key="8">
    <source>
        <dbReference type="EMBL" id="SFI99008.1"/>
    </source>
</evidence>
<comment type="similarity">
    <text evidence="1 5">Belongs to the peptidase S41A family.</text>
</comment>
<dbReference type="EMBL" id="FORU01000002">
    <property type="protein sequence ID" value="SFI99008.1"/>
    <property type="molecule type" value="Genomic_DNA"/>
</dbReference>
<dbReference type="GO" id="GO:0030288">
    <property type="term" value="C:outer membrane-bounded periplasmic space"/>
    <property type="evidence" value="ECO:0007669"/>
    <property type="project" value="TreeGrafter"/>
</dbReference>
<dbReference type="NCBIfam" id="TIGR00225">
    <property type="entry name" value="prc"/>
    <property type="match status" value="1"/>
</dbReference>
<proteinExistence type="inferred from homology"/>
<dbReference type="InterPro" id="IPR005151">
    <property type="entry name" value="Tail-specific_protease"/>
</dbReference>
<evidence type="ECO:0000256" key="1">
    <source>
        <dbReference type="ARBA" id="ARBA00009179"/>
    </source>
</evidence>
<dbReference type="Gene3D" id="3.90.226.10">
    <property type="entry name" value="2-enoyl-CoA Hydratase, Chain A, domain 1"/>
    <property type="match status" value="1"/>
</dbReference>
<dbReference type="PANTHER" id="PTHR32060:SF30">
    <property type="entry name" value="CARBOXY-TERMINAL PROCESSING PROTEASE CTPA"/>
    <property type="match status" value="1"/>
</dbReference>
<dbReference type="Proteomes" id="UP000243887">
    <property type="component" value="Unassembled WGS sequence"/>
</dbReference>
<feature type="domain" description="Tail specific protease" evidence="7">
    <location>
        <begin position="174"/>
        <end position="355"/>
    </location>
</feature>
<dbReference type="GO" id="GO:0006508">
    <property type="term" value="P:proteolysis"/>
    <property type="evidence" value="ECO:0007669"/>
    <property type="project" value="UniProtKB-KW"/>
</dbReference>
<dbReference type="OrthoDB" id="9812068at2"/>
<gene>
    <name evidence="8" type="ORF">SAMN04487893_102221</name>
</gene>
<dbReference type="Pfam" id="PF13180">
    <property type="entry name" value="PDZ_2"/>
    <property type="match status" value="1"/>
</dbReference>
<evidence type="ECO:0000313" key="9">
    <source>
        <dbReference type="Proteomes" id="UP000243887"/>
    </source>
</evidence>
<reference evidence="9" key="1">
    <citation type="submission" date="2016-10" db="EMBL/GenBank/DDBJ databases">
        <authorList>
            <person name="Varghese N."/>
            <person name="Submissions S."/>
        </authorList>
    </citation>
    <scope>NUCLEOTIDE SEQUENCE [LARGE SCALE GENOMIC DNA]</scope>
    <source>
        <strain evidence="9">DSM 26542</strain>
    </source>
</reference>
<dbReference type="Pfam" id="PF03572">
    <property type="entry name" value="Peptidase_S41"/>
    <property type="match status" value="1"/>
</dbReference>
<feature type="domain" description="PDZ" evidence="6">
    <location>
        <begin position="97"/>
        <end position="172"/>
    </location>
</feature>
<dbReference type="SUPFAM" id="SSF52096">
    <property type="entry name" value="ClpP/crotonase"/>
    <property type="match status" value="1"/>
</dbReference>
<dbReference type="InterPro" id="IPR029045">
    <property type="entry name" value="ClpP/crotonase-like_dom_sf"/>
</dbReference>
<dbReference type="Gene3D" id="2.30.42.10">
    <property type="match status" value="1"/>
</dbReference>
<dbReference type="SMART" id="SM00245">
    <property type="entry name" value="TSPc"/>
    <property type="match status" value="1"/>
</dbReference>
<dbReference type="InterPro" id="IPR001478">
    <property type="entry name" value="PDZ"/>
</dbReference>
<dbReference type="PANTHER" id="PTHR32060">
    <property type="entry name" value="TAIL-SPECIFIC PROTEASE"/>
    <property type="match status" value="1"/>
</dbReference>
<organism evidence="8 9">
    <name type="scientific">Myroides guanonis</name>
    <dbReference type="NCBI Taxonomy" id="1150112"/>
    <lineage>
        <taxon>Bacteria</taxon>
        <taxon>Pseudomonadati</taxon>
        <taxon>Bacteroidota</taxon>
        <taxon>Flavobacteriia</taxon>
        <taxon>Flavobacteriales</taxon>
        <taxon>Flavobacteriaceae</taxon>
        <taxon>Myroides</taxon>
    </lineage>
</organism>
<evidence type="ECO:0000256" key="4">
    <source>
        <dbReference type="ARBA" id="ARBA00022825"/>
    </source>
</evidence>
<dbReference type="SUPFAM" id="SSF50156">
    <property type="entry name" value="PDZ domain-like"/>
    <property type="match status" value="1"/>
</dbReference>
<dbReference type="SMART" id="SM00228">
    <property type="entry name" value="PDZ"/>
    <property type="match status" value="1"/>
</dbReference>
<protein>
    <submittedName>
        <fullName evidence="8">Carboxyl-terminal processing protease</fullName>
    </submittedName>
</protein>
<evidence type="ECO:0000256" key="2">
    <source>
        <dbReference type="ARBA" id="ARBA00022670"/>
    </source>
</evidence>
<evidence type="ECO:0000259" key="7">
    <source>
        <dbReference type="SMART" id="SM00245"/>
    </source>
</evidence>
<keyword evidence="9" id="KW-1185">Reference proteome</keyword>
<dbReference type="CDD" id="cd06782">
    <property type="entry name" value="cpPDZ_CPP-like"/>
    <property type="match status" value="1"/>
</dbReference>
<dbReference type="AlphaFoldDB" id="A0A1I3MPR1"/>
<keyword evidence="3 5" id="KW-0378">Hydrolase</keyword>
<dbReference type="GO" id="GO:0007165">
    <property type="term" value="P:signal transduction"/>
    <property type="evidence" value="ECO:0007669"/>
    <property type="project" value="TreeGrafter"/>
</dbReference>
<dbReference type="InterPro" id="IPR004447">
    <property type="entry name" value="Peptidase_S41A"/>
</dbReference>
<dbReference type="Gene3D" id="3.30.750.44">
    <property type="match status" value="1"/>
</dbReference>
<sequence length="525" mass="58934">MKKIYWPLLLSIALALGVLLGGFLVSSSFRTPGLTANVNKIKLNKLIDFIEQEYVDEVNTDSIVDQTVTSILEQLDPHSVYIAKESMQSVSESMNGEFVGIGISFYVYKDSLAVIKDIANGPAQKAGIQPGDRILYADTLKIYGEKIPSEEIVSKLKGEEGSDIRLKVYRKKENKFFTTRVTRSMIPLKSVDVGLKLENGLGYIKINRFAGSTYTEFMSALNRLREDRIDGLVLDLRDNGGGYMDQAIKILDEFLDKDLIIVKTINKRGREVLTKASSKGSFQKGPLYVLVNEGSASASEIIAGAIQDNDRGVIIGRRSFGKGLVQRELLLGDGSAIRLTTARYYTPSGRSIQKPYNHGFEEYNNDFITRYERGELYAADSIKIADSLQYKTLEGRVVYGGGGIVPDIFVPIGVKHGDDAVVLLMQSGIVSYFVFEQIDSNRGMFESMDVESLAKHIKSNAMVFKSFKEHLRHSGLNFNLDKRKDMIEFYLIAEFVNQLKDEKDYYHWLFREDAMLKAIPLKVTK</sequence>
<keyword evidence="2 5" id="KW-0645">Protease</keyword>
<evidence type="ECO:0000256" key="3">
    <source>
        <dbReference type="ARBA" id="ARBA00022801"/>
    </source>
</evidence>
<keyword evidence="4 5" id="KW-0720">Serine protease</keyword>
<dbReference type="InterPro" id="IPR036034">
    <property type="entry name" value="PDZ_sf"/>
</dbReference>
<accession>A0A1I3MPR1</accession>
<dbReference type="CDD" id="cd07560">
    <property type="entry name" value="Peptidase_S41_CPP"/>
    <property type="match status" value="1"/>
</dbReference>
<dbReference type="STRING" id="1150112.SAMN04487893_102221"/>
<dbReference type="GO" id="GO:0008236">
    <property type="term" value="F:serine-type peptidase activity"/>
    <property type="evidence" value="ECO:0007669"/>
    <property type="project" value="UniProtKB-KW"/>
</dbReference>
<dbReference type="GO" id="GO:0004175">
    <property type="term" value="F:endopeptidase activity"/>
    <property type="evidence" value="ECO:0007669"/>
    <property type="project" value="TreeGrafter"/>
</dbReference>
<evidence type="ECO:0000259" key="6">
    <source>
        <dbReference type="SMART" id="SM00228"/>
    </source>
</evidence>